<keyword evidence="6" id="KW-1185">Reference proteome</keyword>
<dbReference type="InterPro" id="IPR025085">
    <property type="entry name" value="pPIWI_RE_X"/>
</dbReference>
<evidence type="ECO:0000259" key="4">
    <source>
        <dbReference type="Pfam" id="PF18157"/>
    </source>
</evidence>
<evidence type="ECO:0000313" key="6">
    <source>
        <dbReference type="Proteomes" id="UP001431429"/>
    </source>
</evidence>
<dbReference type="RefSeq" id="WP_250923669.1">
    <property type="nucleotide sequence ID" value="NZ_JAMQAW010000070.1"/>
</dbReference>
<dbReference type="InterPro" id="IPR024996">
    <property type="entry name" value="RNaseH_pPIWI_RE"/>
</dbReference>
<evidence type="ECO:0000313" key="5">
    <source>
        <dbReference type="EMBL" id="MCM2393377.1"/>
    </source>
</evidence>
<feature type="domain" description="pPIWI-RE RNaseH" evidence="2">
    <location>
        <begin position="603"/>
        <end position="896"/>
    </location>
</feature>
<reference evidence="5" key="1">
    <citation type="submission" date="2022-06" db="EMBL/GenBank/DDBJ databases">
        <title>Genome public.</title>
        <authorList>
            <person name="Sun Q."/>
        </authorList>
    </citation>
    <scope>NUCLEOTIDE SEQUENCE</scope>
    <source>
        <strain evidence="5">CWNU-1</strain>
    </source>
</reference>
<feature type="domain" description="Prokaryotic pPIWI-RE MID" evidence="4">
    <location>
        <begin position="462"/>
        <end position="590"/>
    </location>
</feature>
<dbReference type="InterPro" id="IPR040496">
    <property type="entry name" value="MID_pPIWI_RE"/>
</dbReference>
<dbReference type="EMBL" id="JAMQAW010000070">
    <property type="protein sequence ID" value="MCM2393377.1"/>
    <property type="molecule type" value="Genomic_DNA"/>
</dbReference>
<gene>
    <name evidence="5" type="ORF">NBG84_34750</name>
</gene>
<protein>
    <submittedName>
        <fullName evidence="5">DUF3962 domain-containing protein</fullName>
    </submittedName>
</protein>
<dbReference type="Pfam" id="PF13032">
    <property type="entry name" value="RNaseH_pPIWI_RE"/>
    <property type="match status" value="1"/>
</dbReference>
<feature type="region of interest" description="Disordered" evidence="1">
    <location>
        <begin position="388"/>
        <end position="408"/>
    </location>
</feature>
<comment type="caution">
    <text evidence="5">The sequence shown here is derived from an EMBL/GenBank/DDBJ whole genome shotgun (WGS) entry which is preliminary data.</text>
</comment>
<evidence type="ECO:0000259" key="2">
    <source>
        <dbReference type="Pfam" id="PF13032"/>
    </source>
</evidence>
<evidence type="ECO:0000256" key="1">
    <source>
        <dbReference type="SAM" id="MobiDB-lite"/>
    </source>
</evidence>
<feature type="domain" description="pPIWI-RE module N-terminal" evidence="3">
    <location>
        <begin position="9"/>
        <end position="415"/>
    </location>
</feature>
<proteinExistence type="predicted"/>
<dbReference type="Proteomes" id="UP001431429">
    <property type="component" value="Unassembled WGS sequence"/>
</dbReference>
<evidence type="ECO:0000259" key="3">
    <source>
        <dbReference type="Pfam" id="PF13111"/>
    </source>
</evidence>
<dbReference type="Pfam" id="PF18157">
    <property type="entry name" value="MID_pPIWI_RE"/>
    <property type="match status" value="1"/>
</dbReference>
<accession>A0ABT0UY78</accession>
<sequence length="908" mass="100619">MYHLISTTAYEPNVDSEPWTEQYRVISFPEEWRAEFMDLYRRRWRRRELPATLPISKFNDLLRATAPGLVATGRGAGSKAEVPWFYASEEMPAELISPLLASWVMTLPPGTDPDPERMADHRTALDRALALIDDHTPQWRTESVDLTAAEPSPGGTAQPDRRLYHLLPERIGARLAASPLRLNGVDLSFRLVTRDQGVELVSWPPRSYTKDRRTWFYSGLVTVTVQTVPFAPRFRVHVSYGIRRWATGSPVWLPEGHGATVLLDAPLPWPGVHGPRRRLTANSLAYDRSLGMLAWSRQSLVGLLPELDMTRAYPKPPDLVAEPVGWIEGQNGVAVGILHSTAMGRHGVGAGVMPLERMLLDHWVEEGIRPFLRRVPELERVHRKSKPVLLPTSPTKDQAEQEKRTRHRIQARRDAVRAILDGRPLLVDVLWQTEETRDAVVVALREWLGFPAGPRGVDGGQEWQVGDLRVVLRTRPLGTLGAPLEINRISGHSRAQALALATRERAARTADHFVARSASEGLVIVETLGPERFPARDSDPKSALRIGCAMACRVSQFIVVPEDSDGAVAHRAKSAVADGMRQLGAVVPPDQRLDEKLPDGIQYLALWYVRRQADGPTRQAGQRLVALRVRPRDPVHPVCGWDDTRKKWLSYAQLLLTLAVNGPASGSPAQTRPARVFSTHEERRDEVERQVRSLFYQVCDRPTLLLANSGNLRGVWPGLNNGQLVRDMVTFYGEQPTRLALHGGGLRAVLIRDANSRGETPEWYAPGETDEDPPGFSAGLWAARDTGPDNRVFVSTVGKPPTAGAVRRDLRKLVPDKAWPHGPAATAWNPQALELTVLGCLSEAALAAAGSPGSTPERPAVIAAAVHQLRFHDEYHPLARPLPLHLAKLAEEYFLPLAPAPATEQVDE</sequence>
<dbReference type="Pfam" id="PF13111">
    <property type="entry name" value="pPIWI_RE_X"/>
    <property type="match status" value="1"/>
</dbReference>
<name>A0ABT0UY78_9ACTN</name>
<organism evidence="5 6">
    <name type="scientific">Streptomyces albipurpureus</name>
    <dbReference type="NCBI Taxonomy" id="2897419"/>
    <lineage>
        <taxon>Bacteria</taxon>
        <taxon>Bacillati</taxon>
        <taxon>Actinomycetota</taxon>
        <taxon>Actinomycetes</taxon>
        <taxon>Kitasatosporales</taxon>
        <taxon>Streptomycetaceae</taxon>
        <taxon>Streptomyces</taxon>
    </lineage>
</organism>